<proteinExistence type="predicted"/>
<evidence type="ECO:0000313" key="2">
    <source>
        <dbReference type="WBParaSite" id="MCU_009465-RA"/>
    </source>
</evidence>
<accession>A0A5K3FME2</accession>
<reference evidence="2" key="1">
    <citation type="submission" date="2019-11" db="UniProtKB">
        <authorList>
            <consortium name="WormBaseParasite"/>
        </authorList>
    </citation>
    <scope>IDENTIFICATION</scope>
</reference>
<feature type="region of interest" description="Disordered" evidence="1">
    <location>
        <begin position="266"/>
        <end position="304"/>
    </location>
</feature>
<feature type="compositionally biased region" description="Basic residues" evidence="1">
    <location>
        <begin position="282"/>
        <end position="291"/>
    </location>
</feature>
<name>A0A5K3FME2_MESCO</name>
<protein>
    <submittedName>
        <fullName evidence="2">FLYWCH-type domain-containing protein</fullName>
    </submittedName>
</protein>
<organism evidence="2">
    <name type="scientific">Mesocestoides corti</name>
    <name type="common">Flatworm</name>
    <dbReference type="NCBI Taxonomy" id="53468"/>
    <lineage>
        <taxon>Eukaryota</taxon>
        <taxon>Metazoa</taxon>
        <taxon>Spiralia</taxon>
        <taxon>Lophotrochozoa</taxon>
        <taxon>Platyhelminthes</taxon>
        <taxon>Cestoda</taxon>
        <taxon>Eucestoda</taxon>
        <taxon>Cyclophyllidea</taxon>
        <taxon>Mesocestoididae</taxon>
        <taxon>Mesocestoides</taxon>
    </lineage>
</organism>
<dbReference type="WBParaSite" id="MCU_009465-RA">
    <property type="protein sequence ID" value="MCU_009465-RA"/>
    <property type="gene ID" value="MCU_009465"/>
</dbReference>
<dbReference type="AlphaFoldDB" id="A0A5K3FME2"/>
<evidence type="ECO:0000256" key="1">
    <source>
        <dbReference type="SAM" id="MobiDB-lite"/>
    </source>
</evidence>
<sequence>ARVFIILVLTWTVLPYSRLFLVQKIFELRPNLTTLCKHWNCKLGPGMSALLASHTARALWRIHFLTLNMHNMLVQNMALGYAVVPERLRRSPTGCQARFTASSTGASLRVLKFDMLHNHPPEAITDDFKSSLVSDGIFCDQMVNAVTAGIDDEYVVVDLTKEFHELFGNKSFTCFEHLLKQMNVFMKTTGSNYVMRNTVRLPHDLPNASKLVYRSIAFECYHFGTYTSYATIRRKQRTVKIGCRSKIYFCCKGDRLQVGSYQVKHNHQVSPESGAGELKVPFGKKRRKRSPRSGDKGGSKKSYLGQYNNEYDVITTHEYGKLDQHNPPEKDEHWVETPDGKPYAVSSIMAYPGTYPRRPSRAPPAVALSQLDFCLGNLKFIASSGGASWLLSCIQELMSLESKWRRNFGDLPSHANVGINSGVSDVHSHDVDNNLRERLCTFPLPGRTIMQDRLPKEAPQSLDADQTVVEYPNQHWIYD</sequence>